<organism evidence="8 9">
    <name type="scientific">Geodia barretti</name>
    <name type="common">Barrett's horny sponge</name>
    <dbReference type="NCBI Taxonomy" id="519541"/>
    <lineage>
        <taxon>Eukaryota</taxon>
        <taxon>Metazoa</taxon>
        <taxon>Porifera</taxon>
        <taxon>Demospongiae</taxon>
        <taxon>Heteroscleromorpha</taxon>
        <taxon>Tetractinellida</taxon>
        <taxon>Astrophorina</taxon>
        <taxon>Geodiidae</taxon>
        <taxon>Geodia</taxon>
    </lineage>
</organism>
<keyword evidence="3" id="KW-0677">Repeat</keyword>
<evidence type="ECO:0000256" key="3">
    <source>
        <dbReference type="ARBA" id="ARBA00022737"/>
    </source>
</evidence>
<dbReference type="PANTHER" id="PTHR46393:SF7">
    <property type="entry name" value="COMPLEMENT C2"/>
    <property type="match status" value="1"/>
</dbReference>
<dbReference type="Pfam" id="PF00084">
    <property type="entry name" value="Sushi"/>
    <property type="match status" value="1"/>
</dbReference>
<feature type="domain" description="Sushi" evidence="7">
    <location>
        <begin position="7"/>
        <end position="64"/>
    </location>
</feature>
<dbReference type="EMBL" id="CASHTH010001781">
    <property type="protein sequence ID" value="CAI8019856.1"/>
    <property type="molecule type" value="Genomic_DNA"/>
</dbReference>
<evidence type="ECO:0000256" key="1">
    <source>
        <dbReference type="ARBA" id="ARBA00022659"/>
    </source>
</evidence>
<dbReference type="CDD" id="cd00033">
    <property type="entry name" value="CCP"/>
    <property type="match status" value="1"/>
</dbReference>
<dbReference type="InterPro" id="IPR035976">
    <property type="entry name" value="Sushi/SCR/CCP_sf"/>
</dbReference>
<reference evidence="8" key="1">
    <citation type="submission" date="2023-03" db="EMBL/GenBank/DDBJ databases">
        <authorList>
            <person name="Steffen K."/>
            <person name="Cardenas P."/>
        </authorList>
    </citation>
    <scope>NUCLEOTIDE SEQUENCE</scope>
</reference>
<keyword evidence="4 6" id="KW-1015">Disulfide bond</keyword>
<proteinExistence type="predicted"/>
<dbReference type="SUPFAM" id="SSF57535">
    <property type="entry name" value="Complement control module/SCR domain"/>
    <property type="match status" value="1"/>
</dbReference>
<evidence type="ECO:0000256" key="2">
    <source>
        <dbReference type="ARBA" id="ARBA00022729"/>
    </source>
</evidence>
<comment type="caution">
    <text evidence="8">The sequence shown here is derived from an EMBL/GenBank/DDBJ whole genome shotgun (WGS) entry which is preliminary data.</text>
</comment>
<keyword evidence="1 6" id="KW-0768">Sushi</keyword>
<keyword evidence="5" id="KW-0325">Glycoprotein</keyword>
<evidence type="ECO:0000313" key="9">
    <source>
        <dbReference type="Proteomes" id="UP001174909"/>
    </source>
</evidence>
<comment type="caution">
    <text evidence="6">Lacks conserved residue(s) required for the propagation of feature annotation.</text>
</comment>
<dbReference type="Proteomes" id="UP001174909">
    <property type="component" value="Unassembled WGS sequence"/>
</dbReference>
<evidence type="ECO:0000256" key="5">
    <source>
        <dbReference type="ARBA" id="ARBA00023180"/>
    </source>
</evidence>
<dbReference type="AlphaFoldDB" id="A0AA35WJX5"/>
<keyword evidence="9" id="KW-1185">Reference proteome</keyword>
<evidence type="ECO:0000256" key="6">
    <source>
        <dbReference type="PROSITE-ProRule" id="PRU00302"/>
    </source>
</evidence>
<dbReference type="SMART" id="SM00032">
    <property type="entry name" value="CCP"/>
    <property type="match status" value="1"/>
</dbReference>
<accession>A0AA35WJX5</accession>
<dbReference type="PROSITE" id="PS50923">
    <property type="entry name" value="SUSHI"/>
    <property type="match status" value="1"/>
</dbReference>
<evidence type="ECO:0000256" key="4">
    <source>
        <dbReference type="ARBA" id="ARBA00023157"/>
    </source>
</evidence>
<sequence length="108" mass="11256">VLNDNDDGCPDLKAPADGSVHYTSSDVGSQANYSCNEGLTLVGMSTRFCQNDGTWSGQPPLCQSEVCTVELDGQIEVTGNSATYSFSGVGTGISGYICKLDGVSYQTV</sequence>
<dbReference type="Gene3D" id="2.10.70.10">
    <property type="entry name" value="Complement Module, domain 1"/>
    <property type="match status" value="1"/>
</dbReference>
<evidence type="ECO:0000259" key="7">
    <source>
        <dbReference type="PROSITE" id="PS50923"/>
    </source>
</evidence>
<name>A0AA35WJX5_GEOBA</name>
<dbReference type="InterPro" id="IPR000436">
    <property type="entry name" value="Sushi_SCR_CCP_dom"/>
</dbReference>
<protein>
    <submittedName>
        <fullName evidence="8">Membrane cofactor protein</fullName>
    </submittedName>
</protein>
<feature type="disulfide bond" evidence="6">
    <location>
        <begin position="35"/>
        <end position="62"/>
    </location>
</feature>
<evidence type="ECO:0000313" key="8">
    <source>
        <dbReference type="EMBL" id="CAI8019856.1"/>
    </source>
</evidence>
<feature type="non-terminal residue" evidence="8">
    <location>
        <position position="108"/>
    </location>
</feature>
<gene>
    <name evidence="8" type="ORF">GBAR_LOCUS11899</name>
</gene>
<dbReference type="PANTHER" id="PTHR46393">
    <property type="entry name" value="SUSHI DOMAIN-CONTAINING PROTEIN"/>
    <property type="match status" value="1"/>
</dbReference>
<keyword evidence="2" id="KW-0732">Signal</keyword>